<protein>
    <submittedName>
        <fullName evidence="1">RfaG Glycosyltransferase</fullName>
    </submittedName>
</protein>
<reference evidence="1" key="1">
    <citation type="submission" date="2020-05" db="EMBL/GenBank/DDBJ databases">
        <authorList>
            <person name="Chiriac C."/>
            <person name="Salcher M."/>
            <person name="Ghai R."/>
            <person name="Kavagutti S V."/>
        </authorList>
    </citation>
    <scope>NUCLEOTIDE SEQUENCE</scope>
</reference>
<sequence length="381" mass="44261">MKICWMGFCARNHSWSIVAQNISRELIALGHKVDLFSTNGISNFPEDLRPNLKGYIEENYPITHINYDELITNKLEKSYDMQLSYTALKNFEHYFIRGNKNRFGIWNYETTILPKAFAKYYKYVDKVLPSSNFSKKIFTDNGMPEDHQAMIPHGIHLDRFSNLGKYPLKTKKKYKILCNIAQPHLRKNIPGMLDSFGKAFSKEDDVCLVLKISKKSANNSNASFDVNFNKIYNDWNKKFKNHGEVEIIDTFITDIETIYNACDIVFTMANTECFWMPGLEGFAANKIVVAPRYGGQLDYMNDNNSILIDGKIIRADNRMQYWEPSPYAACFEPDINQCALKLKDVISNYDDYMNKFSPNMKELLPNYTWRSVAERILLLCK</sequence>
<dbReference type="SUPFAM" id="SSF53756">
    <property type="entry name" value="UDP-Glycosyltransferase/glycogen phosphorylase"/>
    <property type="match status" value="1"/>
</dbReference>
<accession>A0A6J5RHP4</accession>
<organism evidence="1">
    <name type="scientific">uncultured Caudovirales phage</name>
    <dbReference type="NCBI Taxonomy" id="2100421"/>
    <lineage>
        <taxon>Viruses</taxon>
        <taxon>Duplodnaviria</taxon>
        <taxon>Heunggongvirae</taxon>
        <taxon>Uroviricota</taxon>
        <taxon>Caudoviricetes</taxon>
        <taxon>Peduoviridae</taxon>
        <taxon>Maltschvirus</taxon>
        <taxon>Maltschvirus maltsch</taxon>
    </lineage>
</organism>
<proteinExistence type="predicted"/>
<dbReference type="GO" id="GO:0016740">
    <property type="term" value="F:transferase activity"/>
    <property type="evidence" value="ECO:0007669"/>
    <property type="project" value="UniProtKB-KW"/>
</dbReference>
<dbReference type="Gene3D" id="3.40.50.2000">
    <property type="entry name" value="Glycogen Phosphorylase B"/>
    <property type="match status" value="1"/>
</dbReference>
<evidence type="ECO:0000313" key="1">
    <source>
        <dbReference type="EMBL" id="CAB4196509.1"/>
    </source>
</evidence>
<dbReference type="EMBL" id="LR797252">
    <property type="protein sequence ID" value="CAB4196509.1"/>
    <property type="molecule type" value="Genomic_DNA"/>
</dbReference>
<dbReference type="PANTHER" id="PTHR46656:SF3">
    <property type="entry name" value="PUTATIVE-RELATED"/>
    <property type="match status" value="1"/>
</dbReference>
<keyword evidence="1" id="KW-0808">Transferase</keyword>
<dbReference type="PANTHER" id="PTHR46656">
    <property type="entry name" value="PUTATIVE-RELATED"/>
    <property type="match status" value="1"/>
</dbReference>
<gene>
    <name evidence="1" type="ORF">UFOVP1290_29</name>
</gene>
<name>A0A6J5RHP4_9CAUD</name>